<gene>
    <name evidence="2" type="ORF">ACFQ21_29770</name>
</gene>
<name>A0ABW3KC76_9BACT</name>
<evidence type="ECO:0000313" key="3">
    <source>
        <dbReference type="Proteomes" id="UP001597112"/>
    </source>
</evidence>
<accession>A0ABW3KC76</accession>
<dbReference type="Proteomes" id="UP001597112">
    <property type="component" value="Unassembled WGS sequence"/>
</dbReference>
<sequence length="129" mass="14424">MKIKSESTVAAILLVCMLLACSAIVGLAQTPERIEGIWTNTQGTRQAKFYKEGNLYMAKLTETAADDSKVKTGDLIFKNLKWDGKKFNGLASTPKGEMPCTIYFENEQKIKITASKGFMSRSVYWSRIQ</sequence>
<reference evidence="3" key="1">
    <citation type="journal article" date="2019" name="Int. J. Syst. Evol. Microbiol.">
        <title>The Global Catalogue of Microorganisms (GCM) 10K type strain sequencing project: providing services to taxonomists for standard genome sequencing and annotation.</title>
        <authorList>
            <consortium name="The Broad Institute Genomics Platform"/>
            <consortium name="The Broad Institute Genome Sequencing Center for Infectious Disease"/>
            <person name="Wu L."/>
            <person name="Ma J."/>
        </authorList>
    </citation>
    <scope>NUCLEOTIDE SEQUENCE [LARGE SCALE GENOMIC DNA]</scope>
    <source>
        <strain evidence="3">CCUG 58938</strain>
    </source>
</reference>
<dbReference type="PROSITE" id="PS51257">
    <property type="entry name" value="PROKAR_LIPOPROTEIN"/>
    <property type="match status" value="1"/>
</dbReference>
<organism evidence="2 3">
    <name type="scientific">Ohtaekwangia kribbensis</name>
    <dbReference type="NCBI Taxonomy" id="688913"/>
    <lineage>
        <taxon>Bacteria</taxon>
        <taxon>Pseudomonadati</taxon>
        <taxon>Bacteroidota</taxon>
        <taxon>Cytophagia</taxon>
        <taxon>Cytophagales</taxon>
        <taxon>Fulvivirgaceae</taxon>
        <taxon>Ohtaekwangia</taxon>
    </lineage>
</organism>
<protein>
    <recommendedName>
        <fullName evidence="4">DUF2147 domain-containing protein</fullName>
    </recommendedName>
</protein>
<dbReference type="EMBL" id="JBHTKA010000016">
    <property type="protein sequence ID" value="MFD1003550.1"/>
    <property type="molecule type" value="Genomic_DNA"/>
</dbReference>
<comment type="caution">
    <text evidence="2">The sequence shown here is derived from an EMBL/GenBank/DDBJ whole genome shotgun (WGS) entry which is preliminary data.</text>
</comment>
<keyword evidence="3" id="KW-1185">Reference proteome</keyword>
<evidence type="ECO:0008006" key="4">
    <source>
        <dbReference type="Google" id="ProtNLM"/>
    </source>
</evidence>
<keyword evidence="1" id="KW-0732">Signal</keyword>
<feature type="chain" id="PRO_5045811398" description="DUF2147 domain-containing protein" evidence="1">
    <location>
        <begin position="29"/>
        <end position="129"/>
    </location>
</feature>
<evidence type="ECO:0000313" key="2">
    <source>
        <dbReference type="EMBL" id="MFD1003550.1"/>
    </source>
</evidence>
<feature type="signal peptide" evidence="1">
    <location>
        <begin position="1"/>
        <end position="28"/>
    </location>
</feature>
<proteinExistence type="predicted"/>
<dbReference type="RefSeq" id="WP_377586368.1">
    <property type="nucleotide sequence ID" value="NZ_JBHTKA010000016.1"/>
</dbReference>
<evidence type="ECO:0000256" key="1">
    <source>
        <dbReference type="SAM" id="SignalP"/>
    </source>
</evidence>